<dbReference type="InterPro" id="IPR008318">
    <property type="entry name" value="UCP030820"/>
</dbReference>
<dbReference type="SUPFAM" id="SSF52402">
    <property type="entry name" value="Adenine nucleotide alpha hydrolases-like"/>
    <property type="match status" value="1"/>
</dbReference>
<keyword evidence="2 5" id="KW-0560">Oxidoreductase</keyword>
<dbReference type="CDD" id="cd23945">
    <property type="entry name" value="PAPS_reductase"/>
    <property type="match status" value="1"/>
</dbReference>
<proteinExistence type="inferred from homology"/>
<dbReference type="Pfam" id="PF01507">
    <property type="entry name" value="PAPS_reduct"/>
    <property type="match status" value="1"/>
</dbReference>
<comment type="similarity">
    <text evidence="1">Belongs to the PAPS reductase family. CysH subfamily.</text>
</comment>
<feature type="domain" description="Phosphoadenosine phosphosulphate reductase" evidence="4">
    <location>
        <begin position="190"/>
        <end position="357"/>
    </location>
</feature>
<dbReference type="NCBIfam" id="TIGR00434">
    <property type="entry name" value="cysH"/>
    <property type="match status" value="1"/>
</dbReference>
<gene>
    <name evidence="5" type="ORF">MNBD_ALPHA08-1453</name>
</gene>
<dbReference type="Gene3D" id="3.40.50.620">
    <property type="entry name" value="HUPs"/>
    <property type="match status" value="1"/>
</dbReference>
<reference evidence="5" key="1">
    <citation type="submission" date="2018-06" db="EMBL/GenBank/DDBJ databases">
        <authorList>
            <person name="Zhirakovskaya E."/>
        </authorList>
    </citation>
    <scope>NUCLEOTIDE SEQUENCE</scope>
</reference>
<dbReference type="GO" id="GO:0019379">
    <property type="term" value="P:sulfate assimilation, phosphoadenylyl sulfate reduction by phosphoadenylyl-sulfate reductase (thioredoxin)"/>
    <property type="evidence" value="ECO:0007669"/>
    <property type="project" value="InterPro"/>
</dbReference>
<dbReference type="GO" id="GO:0004604">
    <property type="term" value="F:phosphoadenylyl-sulfate reductase (thioredoxin) activity"/>
    <property type="evidence" value="ECO:0007669"/>
    <property type="project" value="UniProtKB-EC"/>
</dbReference>
<comment type="pathway">
    <text evidence="3">Sulfur metabolism; hydrogen sulfide biosynthesis; sulfite from sulfate.</text>
</comment>
<dbReference type="PANTHER" id="PTHR46509:SF1">
    <property type="entry name" value="PHOSPHOADENOSINE PHOSPHOSULFATE REDUCTASE"/>
    <property type="match status" value="1"/>
</dbReference>
<evidence type="ECO:0000313" key="5">
    <source>
        <dbReference type="EMBL" id="VAV95482.1"/>
    </source>
</evidence>
<dbReference type="Pfam" id="PF06073">
    <property type="entry name" value="DUF934"/>
    <property type="match status" value="1"/>
</dbReference>
<protein>
    <submittedName>
        <fullName evidence="5">Phosphoadenylyl-sulfate reductase [thioredoxin]</fullName>
        <ecNumber evidence="5">1.8.4.8</ecNumber>
    </submittedName>
</protein>
<dbReference type="HAMAP" id="MF_00063">
    <property type="entry name" value="CysH"/>
    <property type="match status" value="1"/>
</dbReference>
<dbReference type="NCBIfam" id="NF002537">
    <property type="entry name" value="PRK02090.1"/>
    <property type="match status" value="1"/>
</dbReference>
<evidence type="ECO:0000259" key="4">
    <source>
        <dbReference type="Pfam" id="PF01507"/>
    </source>
</evidence>
<dbReference type="GO" id="GO:0005737">
    <property type="term" value="C:cytoplasm"/>
    <property type="evidence" value="ECO:0007669"/>
    <property type="project" value="TreeGrafter"/>
</dbReference>
<organism evidence="5">
    <name type="scientific">hydrothermal vent metagenome</name>
    <dbReference type="NCBI Taxonomy" id="652676"/>
    <lineage>
        <taxon>unclassified sequences</taxon>
        <taxon>metagenomes</taxon>
        <taxon>ecological metagenomes</taxon>
    </lineage>
</organism>
<sequence length="394" mass="44057">MKLIENGEVIEPDKQTLQILSLEDFLANPELSPELSSGIRIGVDSDLDELRPHLDKLALIVIEFLSFADGRGFSTAHRLRHSLGYAGKIWASGSLIADQYALGVQCGIDAILVDEQLLQRQPIEHWRLALATAPLPYRFHGDMLQDHKLPRLRLSSDSEIIDGLNARFKGQATEQLLEFILNNECFGKSALVSSFGAESAVLLHMVAKISPNFPVLFLDTGKLFPETLEYRSELAARLKFTNVKTLRPDNDAIERGDRDGTLWQSDDEACCNLRKVAPLQNALAEYDTWISGRKSYQSKLRAPLQLFERSGRHIKINPMVNWTRDQLAGYMQQHELPAHPLVAQGYASIGCVPCTMPVCDGEHARAGRWRGLNKTECGIHSVNGKTVRDHQQSI</sequence>
<dbReference type="InterPro" id="IPR004511">
    <property type="entry name" value="PAPS/APS_Rdtase"/>
</dbReference>
<dbReference type="AlphaFoldDB" id="A0A3B0RVJ4"/>
<dbReference type="EC" id="1.8.4.8" evidence="5"/>
<name>A0A3B0RVJ4_9ZZZZ</name>
<dbReference type="EMBL" id="UOEC01000128">
    <property type="protein sequence ID" value="VAV95482.1"/>
    <property type="molecule type" value="Genomic_DNA"/>
</dbReference>
<accession>A0A3B0RVJ4</accession>
<evidence type="ECO:0000256" key="3">
    <source>
        <dbReference type="ARBA" id="ARBA00024327"/>
    </source>
</evidence>
<evidence type="ECO:0000256" key="2">
    <source>
        <dbReference type="ARBA" id="ARBA00023002"/>
    </source>
</evidence>
<dbReference type="InterPro" id="IPR014729">
    <property type="entry name" value="Rossmann-like_a/b/a_fold"/>
</dbReference>
<evidence type="ECO:0000256" key="1">
    <source>
        <dbReference type="ARBA" id="ARBA00009732"/>
    </source>
</evidence>
<dbReference type="PANTHER" id="PTHR46509">
    <property type="entry name" value="PHOSPHOADENOSINE PHOSPHOSULFATE REDUCTASE"/>
    <property type="match status" value="1"/>
</dbReference>
<dbReference type="InterPro" id="IPR002500">
    <property type="entry name" value="PAPS_reduct_dom"/>
</dbReference>